<dbReference type="RefSeq" id="WP_229880980.1">
    <property type="nucleotide sequence ID" value="NZ_BNAV01000006.1"/>
</dbReference>
<evidence type="ECO:0000256" key="1">
    <source>
        <dbReference type="ARBA" id="ARBA00009013"/>
    </source>
</evidence>
<dbReference type="CDD" id="cd07043">
    <property type="entry name" value="STAS_anti-anti-sigma_factors"/>
    <property type="match status" value="1"/>
</dbReference>
<dbReference type="InterPro" id="IPR036513">
    <property type="entry name" value="STAS_dom_sf"/>
</dbReference>
<evidence type="ECO:0000313" key="4">
    <source>
        <dbReference type="EMBL" id="GHF65492.1"/>
    </source>
</evidence>
<evidence type="ECO:0000256" key="2">
    <source>
        <dbReference type="RuleBase" id="RU003749"/>
    </source>
</evidence>
<reference evidence="4" key="1">
    <citation type="journal article" date="2014" name="Int. J. Syst. Evol. Microbiol.">
        <title>Complete genome sequence of Corynebacterium casei LMG S-19264T (=DSM 44701T), isolated from a smear-ripened cheese.</title>
        <authorList>
            <consortium name="US DOE Joint Genome Institute (JGI-PGF)"/>
            <person name="Walter F."/>
            <person name="Albersmeier A."/>
            <person name="Kalinowski J."/>
            <person name="Ruckert C."/>
        </authorList>
    </citation>
    <scope>NUCLEOTIDE SEQUENCE</scope>
    <source>
        <strain evidence="4">CGMCC 4.7679</strain>
    </source>
</reference>
<dbReference type="AlphaFoldDB" id="A0A8H9IVA9"/>
<dbReference type="GO" id="GO:0043856">
    <property type="term" value="F:anti-sigma factor antagonist activity"/>
    <property type="evidence" value="ECO:0007669"/>
    <property type="project" value="InterPro"/>
</dbReference>
<comment type="similarity">
    <text evidence="1 2">Belongs to the anti-sigma-factor antagonist family.</text>
</comment>
<dbReference type="Pfam" id="PF01740">
    <property type="entry name" value="STAS"/>
    <property type="match status" value="1"/>
</dbReference>
<dbReference type="NCBIfam" id="TIGR00377">
    <property type="entry name" value="ant_ant_sig"/>
    <property type="match status" value="1"/>
</dbReference>
<dbReference type="EMBL" id="BNAV01000006">
    <property type="protein sequence ID" value="GHF65492.1"/>
    <property type="molecule type" value="Genomic_DNA"/>
</dbReference>
<organism evidence="4 5">
    <name type="scientific">Amycolatopsis bartoniae</name>
    <dbReference type="NCBI Taxonomy" id="941986"/>
    <lineage>
        <taxon>Bacteria</taxon>
        <taxon>Bacillati</taxon>
        <taxon>Actinomycetota</taxon>
        <taxon>Actinomycetes</taxon>
        <taxon>Pseudonocardiales</taxon>
        <taxon>Pseudonocardiaceae</taxon>
        <taxon>Amycolatopsis</taxon>
    </lineage>
</organism>
<dbReference type="InterPro" id="IPR003658">
    <property type="entry name" value="Anti-sigma_ant"/>
</dbReference>
<feature type="domain" description="STAS" evidence="3">
    <location>
        <begin position="16"/>
        <end position="111"/>
    </location>
</feature>
<name>A0A8H9IVA9_9PSEU</name>
<dbReference type="InterPro" id="IPR002645">
    <property type="entry name" value="STAS_dom"/>
</dbReference>
<dbReference type="PROSITE" id="PS50801">
    <property type="entry name" value="STAS"/>
    <property type="match status" value="1"/>
</dbReference>
<reference evidence="4" key="2">
    <citation type="submission" date="2020-09" db="EMBL/GenBank/DDBJ databases">
        <authorList>
            <person name="Sun Q."/>
            <person name="Zhou Y."/>
        </authorList>
    </citation>
    <scope>NUCLEOTIDE SEQUENCE</scope>
    <source>
        <strain evidence="4">CGMCC 4.7679</strain>
    </source>
</reference>
<dbReference type="SUPFAM" id="SSF52091">
    <property type="entry name" value="SpoIIaa-like"/>
    <property type="match status" value="1"/>
</dbReference>
<dbReference type="Proteomes" id="UP000658656">
    <property type="component" value="Unassembled WGS sequence"/>
</dbReference>
<dbReference type="Gene3D" id="3.30.750.24">
    <property type="entry name" value="STAS domain"/>
    <property type="match status" value="1"/>
</dbReference>
<dbReference type="PANTHER" id="PTHR33495">
    <property type="entry name" value="ANTI-SIGMA FACTOR ANTAGONIST TM_1081-RELATED-RELATED"/>
    <property type="match status" value="1"/>
</dbReference>
<dbReference type="PANTHER" id="PTHR33495:SF2">
    <property type="entry name" value="ANTI-SIGMA FACTOR ANTAGONIST TM_1081-RELATED"/>
    <property type="match status" value="1"/>
</dbReference>
<proteinExistence type="inferred from homology"/>
<sequence>MNLDVAWERQRDRVRVTVTGEVDAATAPRLRDALVAARTGTGLKSLVVDLSGVGFLDSCGLTVLAEAHEACEAAGQRLEVVCATDAVRRPLFVTGLDDVLTVVDRTPVAAS</sequence>
<evidence type="ECO:0000259" key="3">
    <source>
        <dbReference type="PROSITE" id="PS50801"/>
    </source>
</evidence>
<protein>
    <recommendedName>
        <fullName evidence="2">Anti-sigma factor antagonist</fullName>
    </recommendedName>
</protein>
<gene>
    <name evidence="4" type="ORF">GCM10017566_43780</name>
</gene>
<comment type="caution">
    <text evidence="4">The sequence shown here is derived from an EMBL/GenBank/DDBJ whole genome shotgun (WGS) entry which is preliminary data.</text>
</comment>
<accession>A0A8H9IVA9</accession>
<keyword evidence="5" id="KW-1185">Reference proteome</keyword>
<evidence type="ECO:0000313" key="5">
    <source>
        <dbReference type="Proteomes" id="UP000658656"/>
    </source>
</evidence>